<comment type="similarity">
    <text evidence="5">Belongs to the YqgF HJR family.</text>
</comment>
<evidence type="ECO:0000313" key="8">
    <source>
        <dbReference type="EMBL" id="BAP54946.1"/>
    </source>
</evidence>
<dbReference type="STRING" id="40754.THII_0649"/>
<dbReference type="NCBIfam" id="TIGR00250">
    <property type="entry name" value="RNAse_H_YqgF"/>
    <property type="match status" value="1"/>
</dbReference>
<keyword evidence="2 5" id="KW-0690">Ribosome biogenesis</keyword>
<keyword evidence="4 5" id="KW-0378">Hydrolase</keyword>
<comment type="subcellular location">
    <subcellularLocation>
        <location evidence="5">Cytoplasm</location>
    </subcellularLocation>
</comment>
<dbReference type="PANTHER" id="PTHR33317:SF4">
    <property type="entry name" value="POLYNUCLEOTIDYL TRANSFERASE, RIBONUCLEASE H-LIKE SUPERFAMILY PROTEIN"/>
    <property type="match status" value="1"/>
</dbReference>
<dbReference type="AlphaFoldDB" id="A0A090BUE1"/>
<sequence length="151" mass="16774">MGFDYGTKRIGIAIGQTITATAHPLTIVTVKNQQPDWLHLQTLVQEWQPHALVVGIPLHANGSINVIAIAVQHFTQQLETRYQLPVYTINETLSSVAAAEKISAPVRLTTEKASHHTLRSRHSKKKNHRKGKGLDAVAAQIILETWFTECL</sequence>
<protein>
    <recommendedName>
        <fullName evidence="5">Putative pre-16S rRNA nuclease</fullName>
        <ecNumber evidence="5">3.1.-.-</ecNumber>
    </recommendedName>
</protein>
<dbReference type="GO" id="GO:0005829">
    <property type="term" value="C:cytosol"/>
    <property type="evidence" value="ECO:0007669"/>
    <property type="project" value="TreeGrafter"/>
</dbReference>
<evidence type="ECO:0000256" key="1">
    <source>
        <dbReference type="ARBA" id="ARBA00022490"/>
    </source>
</evidence>
<name>A0A090BUE1_9GAMM</name>
<evidence type="ECO:0000256" key="3">
    <source>
        <dbReference type="ARBA" id="ARBA00022722"/>
    </source>
</evidence>
<keyword evidence="3 5" id="KW-0540">Nuclease</keyword>
<keyword evidence="1 5" id="KW-0963">Cytoplasm</keyword>
<organism evidence="8 9">
    <name type="scientific">Thioploca ingrica</name>
    <dbReference type="NCBI Taxonomy" id="40754"/>
    <lineage>
        <taxon>Bacteria</taxon>
        <taxon>Pseudomonadati</taxon>
        <taxon>Pseudomonadota</taxon>
        <taxon>Gammaproteobacteria</taxon>
        <taxon>Thiotrichales</taxon>
        <taxon>Thiotrichaceae</taxon>
        <taxon>Thioploca</taxon>
    </lineage>
</organism>
<dbReference type="CDD" id="cd16964">
    <property type="entry name" value="YqgF"/>
    <property type="match status" value="1"/>
</dbReference>
<dbReference type="EMBL" id="AP014633">
    <property type="protein sequence ID" value="BAP54946.1"/>
    <property type="molecule type" value="Genomic_DNA"/>
</dbReference>
<dbReference type="SMART" id="SM00732">
    <property type="entry name" value="YqgFc"/>
    <property type="match status" value="1"/>
</dbReference>
<dbReference type="HAMAP" id="MF_00651">
    <property type="entry name" value="Nuclease_YqgF"/>
    <property type="match status" value="1"/>
</dbReference>
<keyword evidence="9" id="KW-1185">Reference proteome</keyword>
<dbReference type="InterPro" id="IPR037027">
    <property type="entry name" value="YqgF/RNaseH-like_dom_sf"/>
</dbReference>
<dbReference type="PANTHER" id="PTHR33317">
    <property type="entry name" value="POLYNUCLEOTIDYL TRANSFERASE, RIBONUCLEASE H-LIKE SUPERFAMILY PROTEIN"/>
    <property type="match status" value="1"/>
</dbReference>
<dbReference type="HOGENOM" id="CLU_098240_3_0_6"/>
<dbReference type="SUPFAM" id="SSF53098">
    <property type="entry name" value="Ribonuclease H-like"/>
    <property type="match status" value="1"/>
</dbReference>
<dbReference type="GO" id="GO:0000967">
    <property type="term" value="P:rRNA 5'-end processing"/>
    <property type="evidence" value="ECO:0007669"/>
    <property type="project" value="UniProtKB-UniRule"/>
</dbReference>
<feature type="compositionally biased region" description="Basic residues" evidence="6">
    <location>
        <begin position="115"/>
        <end position="131"/>
    </location>
</feature>
<evidence type="ECO:0000313" key="9">
    <source>
        <dbReference type="Proteomes" id="UP000031623"/>
    </source>
</evidence>
<evidence type="ECO:0000259" key="7">
    <source>
        <dbReference type="SMART" id="SM00732"/>
    </source>
</evidence>
<proteinExistence type="inferred from homology"/>
<reference evidence="8 9" key="1">
    <citation type="journal article" date="2014" name="ISME J.">
        <title>Ecophysiology of Thioploca ingrica as revealed by the complete genome sequence supplemented with proteomic evidence.</title>
        <authorList>
            <person name="Kojima H."/>
            <person name="Ogura Y."/>
            <person name="Yamamoto N."/>
            <person name="Togashi T."/>
            <person name="Mori H."/>
            <person name="Watanabe T."/>
            <person name="Nemoto F."/>
            <person name="Kurokawa K."/>
            <person name="Hayashi T."/>
            <person name="Fukui M."/>
        </authorList>
    </citation>
    <scope>NUCLEOTIDE SEQUENCE [LARGE SCALE GENOMIC DNA]</scope>
</reference>
<evidence type="ECO:0000256" key="4">
    <source>
        <dbReference type="ARBA" id="ARBA00022801"/>
    </source>
</evidence>
<feature type="region of interest" description="Disordered" evidence="6">
    <location>
        <begin position="110"/>
        <end position="131"/>
    </location>
</feature>
<dbReference type="GO" id="GO:0016788">
    <property type="term" value="F:hydrolase activity, acting on ester bonds"/>
    <property type="evidence" value="ECO:0007669"/>
    <property type="project" value="UniProtKB-UniRule"/>
</dbReference>
<dbReference type="GO" id="GO:0004518">
    <property type="term" value="F:nuclease activity"/>
    <property type="evidence" value="ECO:0007669"/>
    <property type="project" value="UniProtKB-KW"/>
</dbReference>
<dbReference type="InterPro" id="IPR006641">
    <property type="entry name" value="YqgF/RNaseH-like_dom"/>
</dbReference>
<dbReference type="InterPro" id="IPR005227">
    <property type="entry name" value="YqgF"/>
</dbReference>
<evidence type="ECO:0000256" key="5">
    <source>
        <dbReference type="HAMAP-Rule" id="MF_00651"/>
    </source>
</evidence>
<accession>A0A090BUE1</accession>
<dbReference type="KEGG" id="tig:THII_0649"/>
<evidence type="ECO:0000256" key="6">
    <source>
        <dbReference type="SAM" id="MobiDB-lite"/>
    </source>
</evidence>
<feature type="domain" description="YqgF/RNase H-like" evidence="7">
    <location>
        <begin position="1"/>
        <end position="98"/>
    </location>
</feature>
<dbReference type="Proteomes" id="UP000031623">
    <property type="component" value="Chromosome"/>
</dbReference>
<dbReference type="Pfam" id="PF03652">
    <property type="entry name" value="RuvX"/>
    <property type="match status" value="1"/>
</dbReference>
<evidence type="ECO:0000256" key="2">
    <source>
        <dbReference type="ARBA" id="ARBA00022517"/>
    </source>
</evidence>
<dbReference type="EC" id="3.1.-.-" evidence="5"/>
<comment type="function">
    <text evidence="5">Could be a nuclease involved in processing of the 5'-end of pre-16S rRNA.</text>
</comment>
<dbReference type="InterPro" id="IPR012337">
    <property type="entry name" value="RNaseH-like_sf"/>
</dbReference>
<dbReference type="Gene3D" id="3.30.420.140">
    <property type="entry name" value="YqgF/RNase H-like domain"/>
    <property type="match status" value="1"/>
</dbReference>
<gene>
    <name evidence="8" type="ORF">THII_0649</name>
</gene>